<protein>
    <submittedName>
        <fullName evidence="2">Uncharacterized protein</fullName>
    </submittedName>
</protein>
<feature type="compositionally biased region" description="Gly residues" evidence="1">
    <location>
        <begin position="44"/>
        <end position="57"/>
    </location>
</feature>
<organism evidence="2 3">
    <name type="scientific">Streptomyces cinereoruber</name>
    <dbReference type="NCBI Taxonomy" id="67260"/>
    <lineage>
        <taxon>Bacteria</taxon>
        <taxon>Bacillati</taxon>
        <taxon>Actinomycetota</taxon>
        <taxon>Actinomycetes</taxon>
        <taxon>Kitasatosporales</taxon>
        <taxon>Streptomycetaceae</taxon>
        <taxon>Streptomyces</taxon>
    </lineage>
</organism>
<gene>
    <name evidence="2" type="ORF">GCM10010497_30170</name>
</gene>
<name>A0AAV4KL34_9ACTN</name>
<evidence type="ECO:0000256" key="1">
    <source>
        <dbReference type="SAM" id="MobiDB-lite"/>
    </source>
</evidence>
<sequence>MVGVVEEEDQVPEAYQGVGALPRTGEVSGVAVHVTDHMDSHGATLGGAPGAGPGIGRRAGSNPPTCGYFRVGKRVDYCSRSTATRV</sequence>
<dbReference type="EMBL" id="BMSJ01000005">
    <property type="protein sequence ID" value="GGR25868.1"/>
    <property type="molecule type" value="Genomic_DNA"/>
</dbReference>
<evidence type="ECO:0000313" key="2">
    <source>
        <dbReference type="EMBL" id="GGR25868.1"/>
    </source>
</evidence>
<evidence type="ECO:0000313" key="3">
    <source>
        <dbReference type="Proteomes" id="UP000642014"/>
    </source>
</evidence>
<proteinExistence type="predicted"/>
<dbReference type="AlphaFoldDB" id="A0AAV4KL34"/>
<dbReference type="Proteomes" id="UP000642014">
    <property type="component" value="Unassembled WGS sequence"/>
</dbReference>
<accession>A0AAV4KL34</accession>
<comment type="caution">
    <text evidence="2">The sequence shown here is derived from an EMBL/GenBank/DDBJ whole genome shotgun (WGS) entry which is preliminary data.</text>
</comment>
<feature type="region of interest" description="Disordered" evidence="1">
    <location>
        <begin position="41"/>
        <end position="62"/>
    </location>
</feature>
<reference evidence="2 3" key="1">
    <citation type="journal article" date="2014" name="Int. J. Syst. Evol. Microbiol.">
        <title>Complete genome sequence of Corynebacterium casei LMG S-19264T (=DSM 44701T), isolated from a smear-ripened cheese.</title>
        <authorList>
            <consortium name="US DOE Joint Genome Institute (JGI-PGF)"/>
            <person name="Walter F."/>
            <person name="Albersmeier A."/>
            <person name="Kalinowski J."/>
            <person name="Ruckert C."/>
        </authorList>
    </citation>
    <scope>NUCLEOTIDE SEQUENCE [LARGE SCALE GENOMIC DNA]</scope>
    <source>
        <strain evidence="2 3">JCM 4205</strain>
    </source>
</reference>